<dbReference type="RefSeq" id="WP_188546237.1">
    <property type="nucleotide sequence ID" value="NZ_BMCU01000004.1"/>
</dbReference>
<keyword evidence="2" id="KW-1133">Transmembrane helix</keyword>
<dbReference type="PANTHER" id="PTHR40076">
    <property type="entry name" value="MEMBRANE PROTEIN-RELATED"/>
    <property type="match status" value="1"/>
</dbReference>
<feature type="transmembrane region" description="Helical" evidence="2">
    <location>
        <begin position="248"/>
        <end position="267"/>
    </location>
</feature>
<evidence type="ECO:0000313" key="4">
    <source>
        <dbReference type="Proteomes" id="UP000654257"/>
    </source>
</evidence>
<feature type="compositionally biased region" description="Pro residues" evidence="1">
    <location>
        <begin position="28"/>
        <end position="73"/>
    </location>
</feature>
<proteinExistence type="predicted"/>
<feature type="transmembrane region" description="Helical" evidence="2">
    <location>
        <begin position="106"/>
        <end position="126"/>
    </location>
</feature>
<reference evidence="3" key="2">
    <citation type="submission" date="2020-09" db="EMBL/GenBank/DDBJ databases">
        <authorList>
            <person name="Sun Q."/>
            <person name="Sedlacek I."/>
        </authorList>
    </citation>
    <scope>NUCLEOTIDE SEQUENCE</scope>
    <source>
        <strain evidence="3">CCM 7905</strain>
    </source>
</reference>
<feature type="transmembrane region" description="Helical" evidence="2">
    <location>
        <begin position="138"/>
        <end position="159"/>
    </location>
</feature>
<feature type="transmembrane region" description="Helical" evidence="2">
    <location>
        <begin position="205"/>
        <end position="227"/>
    </location>
</feature>
<dbReference type="Proteomes" id="UP000654257">
    <property type="component" value="Unassembled WGS sequence"/>
</dbReference>
<keyword evidence="2" id="KW-0472">Membrane</keyword>
<evidence type="ECO:0000256" key="1">
    <source>
        <dbReference type="SAM" id="MobiDB-lite"/>
    </source>
</evidence>
<keyword evidence="4" id="KW-1185">Reference proteome</keyword>
<keyword evidence="2" id="KW-0812">Transmembrane</keyword>
<accession>A0A917LFJ8</accession>
<dbReference type="EMBL" id="BMCU01000004">
    <property type="protein sequence ID" value="GGG18432.1"/>
    <property type="molecule type" value="Genomic_DNA"/>
</dbReference>
<dbReference type="InterPro" id="IPR010380">
    <property type="entry name" value="DUF975"/>
</dbReference>
<sequence>MTDGSDKSPYEHPPLGNDGGNPESYGQNPPPQQNYGGYPPPPQNYGAYPPPQQNYGNYPPPQQNYGNYPPPPPMNPVDSGYGYGGAPTLTVGNALSYGWNKFKANAGVWVGIMLVAAVISAVVSYLTGGFSSNTDDLAATFSILNILGTLASAVVSYLLNAAFVRGALHETDGNKPSFAAFFQFSNVLAVVLSSVLVGLLTGIGFVLLIIPGIVVIFLTWWTLQFVLDHDLGPIGAIKASAKAISSNFGTLFVLALACVGINIVGAIPIGLGLLITVPVTIIAGTFAYRVVTGGRVA</sequence>
<dbReference type="AlphaFoldDB" id="A0A917LFJ8"/>
<gene>
    <name evidence="3" type="ORF">GCM10007304_35500</name>
</gene>
<dbReference type="PANTHER" id="PTHR40076:SF1">
    <property type="entry name" value="MEMBRANE PROTEIN"/>
    <property type="match status" value="1"/>
</dbReference>
<protein>
    <recommendedName>
        <fullName evidence="5">Integral membrane protein</fullName>
    </recommendedName>
</protein>
<feature type="transmembrane region" description="Helical" evidence="2">
    <location>
        <begin position="180"/>
        <end position="199"/>
    </location>
</feature>
<feature type="compositionally biased region" description="Basic and acidic residues" evidence="1">
    <location>
        <begin position="1"/>
        <end position="10"/>
    </location>
</feature>
<organism evidence="3 4">
    <name type="scientific">Rhodococcoides trifolii</name>
    <dbReference type="NCBI Taxonomy" id="908250"/>
    <lineage>
        <taxon>Bacteria</taxon>
        <taxon>Bacillati</taxon>
        <taxon>Actinomycetota</taxon>
        <taxon>Actinomycetes</taxon>
        <taxon>Mycobacteriales</taxon>
        <taxon>Nocardiaceae</taxon>
        <taxon>Rhodococcoides</taxon>
    </lineage>
</organism>
<evidence type="ECO:0000313" key="3">
    <source>
        <dbReference type="EMBL" id="GGG18432.1"/>
    </source>
</evidence>
<evidence type="ECO:0008006" key="5">
    <source>
        <dbReference type="Google" id="ProtNLM"/>
    </source>
</evidence>
<feature type="region of interest" description="Disordered" evidence="1">
    <location>
        <begin position="1"/>
        <end position="73"/>
    </location>
</feature>
<reference evidence="3" key="1">
    <citation type="journal article" date="2014" name="Int. J. Syst. Evol. Microbiol.">
        <title>Complete genome sequence of Corynebacterium casei LMG S-19264T (=DSM 44701T), isolated from a smear-ripened cheese.</title>
        <authorList>
            <consortium name="US DOE Joint Genome Institute (JGI-PGF)"/>
            <person name="Walter F."/>
            <person name="Albersmeier A."/>
            <person name="Kalinowski J."/>
            <person name="Ruckert C."/>
        </authorList>
    </citation>
    <scope>NUCLEOTIDE SEQUENCE</scope>
    <source>
        <strain evidence="3">CCM 7905</strain>
    </source>
</reference>
<comment type="caution">
    <text evidence="3">The sequence shown here is derived from an EMBL/GenBank/DDBJ whole genome shotgun (WGS) entry which is preliminary data.</text>
</comment>
<feature type="transmembrane region" description="Helical" evidence="2">
    <location>
        <begin position="273"/>
        <end position="291"/>
    </location>
</feature>
<evidence type="ECO:0000256" key="2">
    <source>
        <dbReference type="SAM" id="Phobius"/>
    </source>
</evidence>
<name>A0A917LFJ8_9NOCA</name>